<sequence>MTSFTNTFGTIADVLVISGALTAGFRLYEQTTNRCTTGIGLHITQLQPNETVNDTHRQTFGNLSAAQQAVSRDELPVDESVRAEEPGTFDESSVPSYRTRMNKLYRAR</sequence>
<feature type="region of interest" description="Disordered" evidence="1">
    <location>
        <begin position="66"/>
        <end position="95"/>
    </location>
</feature>
<dbReference type="EMBL" id="JBHSQH010000001">
    <property type="protein sequence ID" value="MFC5972088.1"/>
    <property type="molecule type" value="Genomic_DNA"/>
</dbReference>
<dbReference type="RefSeq" id="WP_247415090.1">
    <property type="nucleotide sequence ID" value="NZ_JALLGW010000001.1"/>
</dbReference>
<feature type="compositionally biased region" description="Basic and acidic residues" evidence="1">
    <location>
        <begin position="71"/>
        <end position="85"/>
    </location>
</feature>
<dbReference type="Proteomes" id="UP001596099">
    <property type="component" value="Unassembled WGS sequence"/>
</dbReference>
<dbReference type="AlphaFoldDB" id="A0ABD5RP38"/>
<evidence type="ECO:0000256" key="1">
    <source>
        <dbReference type="SAM" id="MobiDB-lite"/>
    </source>
</evidence>
<gene>
    <name evidence="2" type="ORF">ACFPYI_12180</name>
</gene>
<accession>A0ABD5RP38</accession>
<proteinExistence type="predicted"/>
<protein>
    <submittedName>
        <fullName evidence="2">Uncharacterized protein</fullName>
    </submittedName>
</protein>
<keyword evidence="3" id="KW-1185">Reference proteome</keyword>
<reference evidence="2 3" key="1">
    <citation type="journal article" date="2019" name="Int. J. Syst. Evol. Microbiol.">
        <title>The Global Catalogue of Microorganisms (GCM) 10K type strain sequencing project: providing services to taxonomists for standard genome sequencing and annotation.</title>
        <authorList>
            <consortium name="The Broad Institute Genomics Platform"/>
            <consortium name="The Broad Institute Genome Sequencing Center for Infectious Disease"/>
            <person name="Wu L."/>
            <person name="Ma J."/>
        </authorList>
    </citation>
    <scope>NUCLEOTIDE SEQUENCE [LARGE SCALE GENOMIC DNA]</scope>
    <source>
        <strain evidence="2 3">CGMCC 1.12543</strain>
    </source>
</reference>
<evidence type="ECO:0000313" key="3">
    <source>
        <dbReference type="Proteomes" id="UP001596099"/>
    </source>
</evidence>
<comment type="caution">
    <text evidence="2">The sequence shown here is derived from an EMBL/GenBank/DDBJ whole genome shotgun (WGS) entry which is preliminary data.</text>
</comment>
<name>A0ABD5RP38_9EURY</name>
<organism evidence="2 3">
    <name type="scientific">Halomarina salina</name>
    <dbReference type="NCBI Taxonomy" id="1872699"/>
    <lineage>
        <taxon>Archaea</taxon>
        <taxon>Methanobacteriati</taxon>
        <taxon>Methanobacteriota</taxon>
        <taxon>Stenosarchaea group</taxon>
        <taxon>Halobacteria</taxon>
        <taxon>Halobacteriales</taxon>
        <taxon>Natronomonadaceae</taxon>
        <taxon>Halomarina</taxon>
    </lineage>
</organism>
<evidence type="ECO:0000313" key="2">
    <source>
        <dbReference type="EMBL" id="MFC5972088.1"/>
    </source>
</evidence>